<proteinExistence type="predicted"/>
<accession>A0A4Q7IT29</accession>
<comment type="caution">
    <text evidence="1">The sequence shown here is derived from an EMBL/GenBank/DDBJ whole genome shotgun (WGS) entry which is preliminary data.</text>
</comment>
<dbReference type="AlphaFoldDB" id="A0A4Q7IT29"/>
<dbReference type="RefSeq" id="WP_130253643.1">
    <property type="nucleotide sequence ID" value="NZ_PPSX01000001.1"/>
</dbReference>
<name>A0A4Q7IT29_9GAMM</name>
<reference evidence="1 2" key="1">
    <citation type="submission" date="2018-01" db="EMBL/GenBank/DDBJ databases">
        <title>Co-occurrence of chitin degradation, pigmentation and bioactivity in marine Pseudoalteromonas.</title>
        <authorList>
            <person name="Paulsen S."/>
            <person name="Gram L."/>
            <person name="Machado H."/>
        </authorList>
    </citation>
    <scope>NUCLEOTIDE SEQUENCE [LARGE SCALE GENOMIC DNA]</scope>
    <source>
        <strain evidence="1 2">S3898</strain>
    </source>
</reference>
<evidence type="ECO:0000313" key="1">
    <source>
        <dbReference type="EMBL" id="RZQ55162.1"/>
    </source>
</evidence>
<dbReference type="EMBL" id="PPSX01000001">
    <property type="protein sequence ID" value="RZQ55162.1"/>
    <property type="molecule type" value="Genomic_DNA"/>
</dbReference>
<protein>
    <submittedName>
        <fullName evidence="1">Uncharacterized protein</fullName>
    </submittedName>
</protein>
<organism evidence="1 2">
    <name type="scientific">Pseudoalteromonas phenolica</name>
    <dbReference type="NCBI Taxonomy" id="161398"/>
    <lineage>
        <taxon>Bacteria</taxon>
        <taxon>Pseudomonadati</taxon>
        <taxon>Pseudomonadota</taxon>
        <taxon>Gammaproteobacteria</taxon>
        <taxon>Alteromonadales</taxon>
        <taxon>Pseudoalteromonadaceae</taxon>
        <taxon>Pseudoalteromonas</taxon>
    </lineage>
</organism>
<sequence length="63" mass="6810">MHDIKSAPTGVKLVLMQMAVLFVGLGLPHANVYKARCKIGAYGCEIGIGENGCFICRRGFTPR</sequence>
<dbReference type="Proteomes" id="UP000291338">
    <property type="component" value="Unassembled WGS sequence"/>
</dbReference>
<gene>
    <name evidence="1" type="ORF">C1E23_00240</name>
</gene>
<evidence type="ECO:0000313" key="2">
    <source>
        <dbReference type="Proteomes" id="UP000291338"/>
    </source>
</evidence>